<evidence type="ECO:0000313" key="1">
    <source>
        <dbReference type="EMBL" id="CZS99736.1"/>
    </source>
</evidence>
<accession>A0A1E1KNY2</accession>
<proteinExistence type="predicted"/>
<gene>
    <name evidence="1" type="ORF">RAG0_08047</name>
</gene>
<reference evidence="2" key="1">
    <citation type="submission" date="2016-03" db="EMBL/GenBank/DDBJ databases">
        <authorList>
            <person name="Guldener U."/>
        </authorList>
    </citation>
    <scope>NUCLEOTIDE SEQUENCE [LARGE SCALE GENOMIC DNA]</scope>
    <source>
        <strain evidence="2">04CH-RAC-A.6.1</strain>
    </source>
</reference>
<organism evidence="1 2">
    <name type="scientific">Rhynchosporium agropyri</name>
    <dbReference type="NCBI Taxonomy" id="914238"/>
    <lineage>
        <taxon>Eukaryota</taxon>
        <taxon>Fungi</taxon>
        <taxon>Dikarya</taxon>
        <taxon>Ascomycota</taxon>
        <taxon>Pezizomycotina</taxon>
        <taxon>Leotiomycetes</taxon>
        <taxon>Helotiales</taxon>
        <taxon>Ploettnerulaceae</taxon>
        <taxon>Rhynchosporium</taxon>
    </lineage>
</organism>
<protein>
    <submittedName>
        <fullName evidence="1">Uncharacterized protein</fullName>
    </submittedName>
</protein>
<dbReference type="Proteomes" id="UP000178912">
    <property type="component" value="Unassembled WGS sequence"/>
</dbReference>
<sequence>MDLVVKTFDDARTSNRDGLQAAKALLQLTTKDCPAAVITKIPSSSDAEL</sequence>
<evidence type="ECO:0000313" key="2">
    <source>
        <dbReference type="Proteomes" id="UP000178912"/>
    </source>
</evidence>
<keyword evidence="2" id="KW-1185">Reference proteome</keyword>
<name>A0A1E1KNY2_9HELO</name>
<dbReference type="EMBL" id="FJUX01000042">
    <property type="protein sequence ID" value="CZS99736.1"/>
    <property type="molecule type" value="Genomic_DNA"/>
</dbReference>
<dbReference type="AlphaFoldDB" id="A0A1E1KNY2"/>